<dbReference type="RefSeq" id="WP_171993421.1">
    <property type="nucleotide sequence ID" value="NZ_CP012542.1"/>
</dbReference>
<sequence>MIILENKRGAKLTLPATAILFVAGYILYSKYHYGASAIFTMAVSAICAIFCVKKIFQESFLRLDDDGFFVKKGKKEGKFYFKDIQNIDTRTIDSKKGVQILSVQFKRDKLDLSLADSLIQPLGKDEAVIMDNYERSIYDLRNYLRDKFQNFKAS</sequence>
<evidence type="ECO:0000313" key="2">
    <source>
        <dbReference type="EMBL" id="QCD44198.1"/>
    </source>
</evidence>
<reference evidence="2 3" key="1">
    <citation type="submission" date="2016-07" db="EMBL/GenBank/DDBJ databases">
        <title>Comparative genomics of the Campylobacter concisus group.</title>
        <authorList>
            <person name="Miller W.G."/>
            <person name="Yee E."/>
            <person name="Chapman M.H."/>
            <person name="Huynh S."/>
            <person name="Bono J.L."/>
            <person name="On S.L.W."/>
            <person name="StLeger J."/>
            <person name="Foster G."/>
            <person name="Parker C.T."/>
        </authorList>
    </citation>
    <scope>NUCLEOTIDE SEQUENCE [LARGE SCALE GENOMIC DNA]</scope>
    <source>
        <strain evidence="2 3">CCUG 21559</strain>
    </source>
</reference>
<protein>
    <submittedName>
        <fullName evidence="2">Uncharacterized protein</fullName>
    </submittedName>
</protein>
<accession>A0A6G5QEV0</accession>
<keyword evidence="1" id="KW-1133">Transmembrane helix</keyword>
<evidence type="ECO:0000256" key="1">
    <source>
        <dbReference type="SAM" id="Phobius"/>
    </source>
</evidence>
<dbReference type="Proteomes" id="UP000503264">
    <property type="component" value="Chromosome"/>
</dbReference>
<keyword evidence="1" id="KW-0812">Transmembrane</keyword>
<feature type="transmembrane region" description="Helical" evidence="1">
    <location>
        <begin position="12"/>
        <end position="28"/>
    </location>
</feature>
<dbReference type="AlphaFoldDB" id="A0A6G5QEV0"/>
<feature type="transmembrane region" description="Helical" evidence="1">
    <location>
        <begin position="34"/>
        <end position="52"/>
    </location>
</feature>
<name>A0A6G5QEV0_9BACT</name>
<proteinExistence type="predicted"/>
<gene>
    <name evidence="2" type="ORF">CMUC_0385</name>
</gene>
<keyword evidence="1" id="KW-0472">Membrane</keyword>
<dbReference type="EMBL" id="CP012542">
    <property type="protein sequence ID" value="QCD44198.1"/>
    <property type="molecule type" value="Genomic_DNA"/>
</dbReference>
<organism evidence="2 3">
    <name type="scientific">Campylobacter mucosalis CCUG 21559</name>
    <dbReference type="NCBI Taxonomy" id="1032067"/>
    <lineage>
        <taxon>Bacteria</taxon>
        <taxon>Pseudomonadati</taxon>
        <taxon>Campylobacterota</taxon>
        <taxon>Epsilonproteobacteria</taxon>
        <taxon>Campylobacterales</taxon>
        <taxon>Campylobacteraceae</taxon>
        <taxon>Campylobacter</taxon>
    </lineage>
</organism>
<keyword evidence="3" id="KW-1185">Reference proteome</keyword>
<evidence type="ECO:0000313" key="3">
    <source>
        <dbReference type="Proteomes" id="UP000503264"/>
    </source>
</evidence>